<feature type="region of interest" description="Disordered" evidence="1">
    <location>
        <begin position="924"/>
        <end position="980"/>
    </location>
</feature>
<evidence type="ECO:0008006" key="4">
    <source>
        <dbReference type="Google" id="ProtNLM"/>
    </source>
</evidence>
<dbReference type="Proteomes" id="UP001159363">
    <property type="component" value="Chromosome 15"/>
</dbReference>
<comment type="caution">
    <text evidence="2">The sequence shown here is derived from an EMBL/GenBank/DDBJ whole genome shotgun (WGS) entry which is preliminary data.</text>
</comment>
<name>A0ABQ9G806_9NEOP</name>
<proteinExistence type="predicted"/>
<keyword evidence="3" id="KW-1185">Reference proteome</keyword>
<gene>
    <name evidence="2" type="ORF">PR048_033015</name>
</gene>
<evidence type="ECO:0000313" key="2">
    <source>
        <dbReference type="EMBL" id="KAJ8867151.1"/>
    </source>
</evidence>
<sequence length="1322" mass="145947">MNFYFSSLGPGSSSYNVKRWQQPRVLVTSQPARLEDRGFNLSLPPCEAINERRSRNPDKHAPAWKSILHPLHPEERLIIRPGLTSSQSVKDSSYLVRQGLFPQLEARLSVYKDSSLLIRNLQRGTSPLKTSNKLERQLNVSRCQLSFANTFLLSEELEGYAGFHTRKGLSFQSFALRLERLRGFDSRRSQIQTTVVNPLPLTLSPHVSLPILQSFHQPKNSPPPPQSTEQHLHFIPSAPLGSLASHVLVTPLVRRIELPGREVTDIRLSLGFDSPSTHNTFTLKQPDSTQNLFVPLQPKTNSCFCSGVNSAGAMLGYHKASDQSYRLLGCFIMSSPMMRHLVGRQLVDVACCSVSLEDLCSTSLGNAYCWLLAGWDITSRPKHSQIVATAGWGTTSMLLSKAGSHHRIQVTHEIGVRVGGDGTYTGLSSVTFCYWSCASRHQAKDHRSYLYSKHGAVVRGPRGGGHDGLRVAKGWAEFLSVDSSYRGSFVLNREVGCQEAGGSSRKLTGSSWVSQSVACTCWITKSELSDKRCNFLSVQRSAQGVASLRFLPLHAWREDVAVLNRCIPQPLKDVTEQVFHRVYSVLNSWDTVEQVLGDLYATWKEISGLMVVAFGNHHSLSVCYVFHPTIASLSLVSRLFSAVAGHDRSHSLACILCRLDIHAGRLGRRHRFFLVPELLSLAEMGGDGYSAAGGNGWVNHPGLEGVLGHLEVYRDNGFMPCHAMSVMSFHPANFTWWGGAALLLHLTLEEVPEGNIVYFDETNLQDDPGSHKMLFKPVDDGSLLPPYVVYKSEQLWDTWAIGGPPVCFTDRFHKIMEPWARMREGKEILIRDNLSSHCSVEVLTRVLKYLPSSTLDPSTLEQVSQIVVDMLQVMQTPHVRAERQTRRRVSVIPGQCSATNTSQTQSLACSSGTCNNRRKRFHSQLVSSPDASEDENVMTVQQTDESNVQHPSSSSNESRCAEPSSLPVPAMNQGHGEQLSDQGRVITTGVLGVRLALNMVNGVFLLLPSAWESSLVEQGICLLNMLHIADCLDDINTERSTPPPPPPPFARGSSPCKKSVSVIIIGGDLDRWLRVSQAAAIDFEICCPKQQRKAINYFMSEGDTEEANRPCNDGSGGGRLAPAHQLLTTDRQLPSPEDLGLIDRCDFTKVHKIFFVFTLWGKKLHLHNPTEYHGGNEVAVREAGKVLVFLTCHVLAAKKQVFTVTNTNFTGGCGGEAASALTSHQCEPGSIPGRITPRFVHVGIGPHDAVAGTGFLWWTYADLKRSAHTTPNSLLSESIYNETAFLTYSIIATVITVSTSDFICTILVCCCIEIHQLFVEMD</sequence>
<reference evidence="2 3" key="1">
    <citation type="submission" date="2023-02" db="EMBL/GenBank/DDBJ databases">
        <title>LHISI_Scaffold_Assembly.</title>
        <authorList>
            <person name="Stuart O.P."/>
            <person name="Cleave R."/>
            <person name="Magrath M.J.L."/>
            <person name="Mikheyev A.S."/>
        </authorList>
    </citation>
    <scope>NUCLEOTIDE SEQUENCE [LARGE SCALE GENOMIC DNA]</scope>
    <source>
        <strain evidence="2">Daus_M_001</strain>
        <tissue evidence="2">Leg muscle</tissue>
    </source>
</reference>
<feature type="compositionally biased region" description="Polar residues" evidence="1">
    <location>
        <begin position="938"/>
        <end position="958"/>
    </location>
</feature>
<evidence type="ECO:0000313" key="3">
    <source>
        <dbReference type="Proteomes" id="UP001159363"/>
    </source>
</evidence>
<protein>
    <recommendedName>
        <fullName evidence="4">DDE-1 domain-containing protein</fullName>
    </recommendedName>
</protein>
<accession>A0ABQ9G806</accession>
<evidence type="ECO:0000256" key="1">
    <source>
        <dbReference type="SAM" id="MobiDB-lite"/>
    </source>
</evidence>
<dbReference type="EMBL" id="JARBHB010000016">
    <property type="protein sequence ID" value="KAJ8867151.1"/>
    <property type="molecule type" value="Genomic_DNA"/>
</dbReference>
<organism evidence="2 3">
    <name type="scientific">Dryococelus australis</name>
    <dbReference type="NCBI Taxonomy" id="614101"/>
    <lineage>
        <taxon>Eukaryota</taxon>
        <taxon>Metazoa</taxon>
        <taxon>Ecdysozoa</taxon>
        <taxon>Arthropoda</taxon>
        <taxon>Hexapoda</taxon>
        <taxon>Insecta</taxon>
        <taxon>Pterygota</taxon>
        <taxon>Neoptera</taxon>
        <taxon>Polyneoptera</taxon>
        <taxon>Phasmatodea</taxon>
        <taxon>Verophasmatodea</taxon>
        <taxon>Anareolatae</taxon>
        <taxon>Phasmatidae</taxon>
        <taxon>Eurycanthinae</taxon>
        <taxon>Dryococelus</taxon>
    </lineage>
</organism>